<dbReference type="AlphaFoldDB" id="A0A9X3YQ86"/>
<protein>
    <submittedName>
        <fullName evidence="1">Uncharacterized protein</fullName>
    </submittedName>
</protein>
<keyword evidence="2" id="KW-1185">Reference proteome</keyword>
<accession>A0A9X3YQ86</accession>
<name>A0A9X3YQ86_9GAMM</name>
<comment type="caution">
    <text evidence="1">The sequence shown here is derived from an EMBL/GenBank/DDBJ whole genome shotgun (WGS) entry which is preliminary data.</text>
</comment>
<proteinExistence type="predicted"/>
<sequence length="474" mass="52283">MPIIELRILPPLAVGRLGAASEPLEAFDLVVDPEQPLDYRRIVPQTTLVVDENTGEITNAYVPETIRFKDANRRIRPVAPFLEVFARTSEAPDELVPLDLALLAREGLGVDAVQWRVEVGNIKLYRRTNDENDQIHACVDPLTDHKRRALVGTCPNFVENRTLPLGWVQFVKPTAAFPQIRLRFTPAGGHVYGSALERHTSPTQVEPDPIIDDDALILYDDKKGKWRGYKESVGPTLTNPAQIYAGYADGAYQVSWGYLDDECDGYARVTLALGDGSTLTAQAHIGAGPPAFAPDTLPVRVISDELEQILYGPAYDDDAPVPIDEAEELVRRALETVRLMNTAVMNGNALNGRWNVASTMARQDTNDFERYYEPLAAPSIVDNLALRALHERVFSALSAGSAPWFSDVLRRPEEIGDLSDTARRKMPALMRGADGRGLCLTRRHIDMVIKAATQAMFRGGAYAAPAVVHGERKP</sequence>
<evidence type="ECO:0000313" key="2">
    <source>
        <dbReference type="Proteomes" id="UP001139971"/>
    </source>
</evidence>
<dbReference type="RefSeq" id="WP_263543010.1">
    <property type="nucleotide sequence ID" value="NZ_JAOVZO020000023.1"/>
</dbReference>
<reference evidence="1" key="1">
    <citation type="submission" date="2023-02" db="EMBL/GenBank/DDBJ databases">
        <title>Tahibacter soli sp. nov. isolated from soil.</title>
        <authorList>
            <person name="Baek J.H."/>
            <person name="Lee J.K."/>
            <person name="Choi D.G."/>
            <person name="Jeon C.O."/>
        </authorList>
    </citation>
    <scope>NUCLEOTIDE SEQUENCE</scope>
    <source>
        <strain evidence="1">BL</strain>
    </source>
</reference>
<organism evidence="1 2">
    <name type="scientific">Tahibacter soli</name>
    <dbReference type="NCBI Taxonomy" id="2983605"/>
    <lineage>
        <taxon>Bacteria</taxon>
        <taxon>Pseudomonadati</taxon>
        <taxon>Pseudomonadota</taxon>
        <taxon>Gammaproteobacteria</taxon>
        <taxon>Lysobacterales</taxon>
        <taxon>Rhodanobacteraceae</taxon>
        <taxon>Tahibacter</taxon>
    </lineage>
</organism>
<dbReference type="Proteomes" id="UP001139971">
    <property type="component" value="Unassembled WGS sequence"/>
</dbReference>
<dbReference type="EMBL" id="JAOVZO020000023">
    <property type="protein sequence ID" value="MDC8015994.1"/>
    <property type="molecule type" value="Genomic_DNA"/>
</dbReference>
<evidence type="ECO:0000313" key="1">
    <source>
        <dbReference type="EMBL" id="MDC8015994.1"/>
    </source>
</evidence>
<gene>
    <name evidence="1" type="ORF">OD750_026005</name>
</gene>